<evidence type="ECO:0000256" key="1">
    <source>
        <dbReference type="PROSITE-ProRule" id="PRU00023"/>
    </source>
</evidence>
<organism evidence="2 3">
    <name type="scientific">Popillia japonica</name>
    <name type="common">Japanese beetle</name>
    <dbReference type="NCBI Taxonomy" id="7064"/>
    <lineage>
        <taxon>Eukaryota</taxon>
        <taxon>Metazoa</taxon>
        <taxon>Ecdysozoa</taxon>
        <taxon>Arthropoda</taxon>
        <taxon>Hexapoda</taxon>
        <taxon>Insecta</taxon>
        <taxon>Pterygota</taxon>
        <taxon>Neoptera</taxon>
        <taxon>Endopterygota</taxon>
        <taxon>Coleoptera</taxon>
        <taxon>Polyphaga</taxon>
        <taxon>Scarabaeiformia</taxon>
        <taxon>Scarabaeidae</taxon>
        <taxon>Rutelinae</taxon>
        <taxon>Popillia</taxon>
    </lineage>
</organism>
<dbReference type="InterPro" id="IPR002110">
    <property type="entry name" value="Ankyrin_rpt"/>
</dbReference>
<accession>A0AAW1HWE4</accession>
<dbReference type="AlphaFoldDB" id="A0AAW1HWE4"/>
<evidence type="ECO:0000313" key="3">
    <source>
        <dbReference type="Proteomes" id="UP001458880"/>
    </source>
</evidence>
<dbReference type="PROSITE" id="PS50088">
    <property type="entry name" value="ANK_REPEAT"/>
    <property type="match status" value="1"/>
</dbReference>
<dbReference type="SMART" id="SM00248">
    <property type="entry name" value="ANK"/>
    <property type="match status" value="2"/>
</dbReference>
<keyword evidence="1" id="KW-0040">ANK repeat</keyword>
<name>A0AAW1HWE4_POPJA</name>
<dbReference type="Gene3D" id="1.25.40.20">
    <property type="entry name" value="Ankyrin repeat-containing domain"/>
    <property type="match status" value="1"/>
</dbReference>
<evidence type="ECO:0000313" key="2">
    <source>
        <dbReference type="EMBL" id="KAK9680811.1"/>
    </source>
</evidence>
<dbReference type="Pfam" id="PF12796">
    <property type="entry name" value="Ank_2"/>
    <property type="match status" value="1"/>
</dbReference>
<gene>
    <name evidence="2" type="ORF">QE152_g38803</name>
</gene>
<sequence length="144" mass="16293">MGATNIEQLEADTTLFNLIRSKKHPIKNKLEKIKQLINESPTPNINAQDSNYNDNTPLHMAIETNELKLVDLMLAQGGNQLLKNKDNITVLEWAKQLNSSHDIIAALKRSILTLSVEITDETCNDHNHETFNDTGKSGNRREIY</sequence>
<keyword evidence="3" id="KW-1185">Reference proteome</keyword>
<dbReference type="Proteomes" id="UP001458880">
    <property type="component" value="Unassembled WGS sequence"/>
</dbReference>
<dbReference type="SUPFAM" id="SSF48403">
    <property type="entry name" value="Ankyrin repeat"/>
    <property type="match status" value="1"/>
</dbReference>
<feature type="repeat" description="ANK" evidence="1">
    <location>
        <begin position="53"/>
        <end position="85"/>
    </location>
</feature>
<comment type="caution">
    <text evidence="2">The sequence shown here is derived from an EMBL/GenBank/DDBJ whole genome shotgun (WGS) entry which is preliminary data.</text>
</comment>
<dbReference type="EMBL" id="JASPKY010000867">
    <property type="protein sequence ID" value="KAK9680811.1"/>
    <property type="molecule type" value="Genomic_DNA"/>
</dbReference>
<proteinExistence type="predicted"/>
<reference evidence="2 3" key="1">
    <citation type="journal article" date="2024" name="BMC Genomics">
        <title>De novo assembly and annotation of Popillia japonica's genome with initial clues to its potential as an invasive pest.</title>
        <authorList>
            <person name="Cucini C."/>
            <person name="Boschi S."/>
            <person name="Funari R."/>
            <person name="Cardaioli E."/>
            <person name="Iannotti N."/>
            <person name="Marturano G."/>
            <person name="Paoli F."/>
            <person name="Bruttini M."/>
            <person name="Carapelli A."/>
            <person name="Frati F."/>
            <person name="Nardi F."/>
        </authorList>
    </citation>
    <scope>NUCLEOTIDE SEQUENCE [LARGE SCALE GENOMIC DNA]</scope>
    <source>
        <strain evidence="2">DMR45628</strain>
    </source>
</reference>
<dbReference type="InterPro" id="IPR036770">
    <property type="entry name" value="Ankyrin_rpt-contain_sf"/>
</dbReference>
<dbReference type="PROSITE" id="PS50297">
    <property type="entry name" value="ANK_REP_REGION"/>
    <property type="match status" value="1"/>
</dbReference>
<protein>
    <submittedName>
        <fullName evidence="2">Ankyrin repeats (3 copies)</fullName>
    </submittedName>
</protein>